<dbReference type="Gene3D" id="3.40.190.80">
    <property type="match status" value="1"/>
</dbReference>
<reference evidence="1 2" key="1">
    <citation type="submission" date="2020-08" db="EMBL/GenBank/DDBJ databases">
        <title>A Genomic Blueprint of the Chicken Gut Microbiome.</title>
        <authorList>
            <person name="Gilroy R."/>
            <person name="Ravi A."/>
            <person name="Getino M."/>
            <person name="Pursley I."/>
            <person name="Horton D.L."/>
            <person name="Alikhan N.-F."/>
            <person name="Baker D."/>
            <person name="Gharbi K."/>
            <person name="Hall N."/>
            <person name="Watson M."/>
            <person name="Adriaenssens E.M."/>
            <person name="Foster-Nyarko E."/>
            <person name="Jarju S."/>
            <person name="Secka A."/>
            <person name="Antonio M."/>
            <person name="Oren A."/>
            <person name="Chaudhuri R."/>
            <person name="La Ragione R.M."/>
            <person name="Hildebrand F."/>
            <person name="Pallen M.J."/>
        </authorList>
    </citation>
    <scope>NUCLEOTIDE SEQUENCE [LARGE SCALE GENOMIC DNA]</scope>
    <source>
        <strain evidence="1 2">Sa3CVN1</strain>
    </source>
</reference>
<gene>
    <name evidence="1" type="ORF">H9661_04620</name>
</gene>
<name>A0ABR8PR39_9CLOT</name>
<evidence type="ECO:0000313" key="2">
    <source>
        <dbReference type="Proteomes" id="UP000627781"/>
    </source>
</evidence>
<sequence length="312" mass="34944">MKDFIFSLSKSVIKSVNDNFDILKAKRNLGISSGGDTQFSIDDIAEEAVFDFLKSSNESIAYYSEDKGLIRFYEDPQYILIIDPIDGTRSAAAGLESCCFSVAVAKYKEDACINDIQYALLYEFKSESYFYSDYLSEDIYVSNGEIKLSKNTSLEKMFWSFEFNGHPSKIITHCIGDLIDSSANKGGVFIFNSSTYSISRIITGQLEAYIDIGNRLVKENSFLENEFRKVGNGKMLHLFPYDIAAAVYIARKAGVIITDAFGKDLGLTKLIDISEKNLQSCIAASNLELHSKILNSINWINSINEVIDLMKD</sequence>
<dbReference type="Proteomes" id="UP000627781">
    <property type="component" value="Unassembled WGS sequence"/>
</dbReference>
<evidence type="ECO:0000313" key="1">
    <source>
        <dbReference type="EMBL" id="MBD7910638.1"/>
    </source>
</evidence>
<dbReference type="EMBL" id="JACSRA010000005">
    <property type="protein sequence ID" value="MBD7910638.1"/>
    <property type="molecule type" value="Genomic_DNA"/>
</dbReference>
<keyword evidence="2" id="KW-1185">Reference proteome</keyword>
<accession>A0ABR8PR39</accession>
<dbReference type="Gene3D" id="3.30.540.10">
    <property type="entry name" value="Fructose-1,6-Bisphosphatase, subunit A, domain 1"/>
    <property type="match status" value="1"/>
</dbReference>
<dbReference type="PANTHER" id="PTHR20854:SF4">
    <property type="entry name" value="INOSITOL-1-MONOPHOSPHATASE-RELATED"/>
    <property type="match status" value="1"/>
</dbReference>
<dbReference type="PRINTS" id="PR00377">
    <property type="entry name" value="IMPHPHTASES"/>
</dbReference>
<organism evidence="1 2">
    <name type="scientific">Clostridium cibarium</name>
    <dbReference type="NCBI Taxonomy" id="2762247"/>
    <lineage>
        <taxon>Bacteria</taxon>
        <taxon>Bacillati</taxon>
        <taxon>Bacillota</taxon>
        <taxon>Clostridia</taxon>
        <taxon>Eubacteriales</taxon>
        <taxon>Clostridiaceae</taxon>
        <taxon>Clostridium</taxon>
    </lineage>
</organism>
<dbReference type="Pfam" id="PF00459">
    <property type="entry name" value="Inositol_P"/>
    <property type="match status" value="1"/>
</dbReference>
<dbReference type="SUPFAM" id="SSF56655">
    <property type="entry name" value="Carbohydrate phosphatase"/>
    <property type="match status" value="1"/>
</dbReference>
<evidence type="ECO:0008006" key="3">
    <source>
        <dbReference type="Google" id="ProtNLM"/>
    </source>
</evidence>
<proteinExistence type="predicted"/>
<dbReference type="PANTHER" id="PTHR20854">
    <property type="entry name" value="INOSITOL MONOPHOSPHATASE"/>
    <property type="match status" value="1"/>
</dbReference>
<dbReference type="RefSeq" id="WP_191767816.1">
    <property type="nucleotide sequence ID" value="NZ_JACSRA010000005.1"/>
</dbReference>
<comment type="caution">
    <text evidence="1">The sequence shown here is derived from an EMBL/GenBank/DDBJ whole genome shotgun (WGS) entry which is preliminary data.</text>
</comment>
<dbReference type="InterPro" id="IPR000760">
    <property type="entry name" value="Inositol_monophosphatase-like"/>
</dbReference>
<protein>
    <recommendedName>
        <fullName evidence="3">Inositol-phosphate phosphatase</fullName>
    </recommendedName>
</protein>